<evidence type="ECO:0000256" key="1">
    <source>
        <dbReference type="SAM" id="MobiDB-lite"/>
    </source>
</evidence>
<evidence type="ECO:0000313" key="3">
    <source>
        <dbReference type="EMBL" id="KAJ4389968.1"/>
    </source>
</evidence>
<name>A0A9W8YTP0_9PEZI</name>
<dbReference type="OrthoDB" id="543156at2759"/>
<reference evidence="3" key="1">
    <citation type="submission" date="2022-10" db="EMBL/GenBank/DDBJ databases">
        <title>Tapping the CABI collections for fungal endophytes: first genome assemblies for Collariella, Neodidymelliopsis, Ascochyta clinopodiicola, Didymella pomorum, Didymosphaeria variabile, Neocosmospora piperis and Neocucurbitaria cava.</title>
        <authorList>
            <person name="Hill R."/>
        </authorList>
    </citation>
    <scope>NUCLEOTIDE SEQUENCE</scope>
    <source>
        <strain evidence="3">IMI 355082</strain>
    </source>
</reference>
<organism evidence="3 4">
    <name type="scientific">Gnomoniopsis smithogilvyi</name>
    <dbReference type="NCBI Taxonomy" id="1191159"/>
    <lineage>
        <taxon>Eukaryota</taxon>
        <taxon>Fungi</taxon>
        <taxon>Dikarya</taxon>
        <taxon>Ascomycota</taxon>
        <taxon>Pezizomycotina</taxon>
        <taxon>Sordariomycetes</taxon>
        <taxon>Sordariomycetidae</taxon>
        <taxon>Diaporthales</taxon>
        <taxon>Gnomoniaceae</taxon>
        <taxon>Gnomoniopsis</taxon>
    </lineage>
</organism>
<comment type="caution">
    <text evidence="3">The sequence shown here is derived from an EMBL/GenBank/DDBJ whole genome shotgun (WGS) entry which is preliminary data.</text>
</comment>
<accession>A0A9W8YTP0</accession>
<feature type="domain" description="DJ-1/PfpI" evidence="2">
    <location>
        <begin position="16"/>
        <end position="155"/>
    </location>
</feature>
<evidence type="ECO:0000313" key="4">
    <source>
        <dbReference type="Proteomes" id="UP001140453"/>
    </source>
</evidence>
<feature type="region of interest" description="Disordered" evidence="1">
    <location>
        <begin position="197"/>
        <end position="228"/>
    </location>
</feature>
<dbReference type="InterPro" id="IPR029062">
    <property type="entry name" value="Class_I_gatase-like"/>
</dbReference>
<protein>
    <recommendedName>
        <fullName evidence="2">DJ-1/PfpI domain-containing protein</fullName>
    </recommendedName>
</protein>
<dbReference type="Gene3D" id="3.40.50.880">
    <property type="match status" value="1"/>
</dbReference>
<dbReference type="InterPro" id="IPR052158">
    <property type="entry name" value="INH-QAR"/>
</dbReference>
<dbReference type="Proteomes" id="UP001140453">
    <property type="component" value="Unassembled WGS sequence"/>
</dbReference>
<dbReference type="AlphaFoldDB" id="A0A9W8YTP0"/>
<keyword evidence="4" id="KW-1185">Reference proteome</keyword>
<dbReference type="EMBL" id="JAPEVB010000004">
    <property type="protein sequence ID" value="KAJ4389968.1"/>
    <property type="molecule type" value="Genomic_DNA"/>
</dbReference>
<dbReference type="PANTHER" id="PTHR43130:SF3">
    <property type="entry name" value="HTH-TYPE TRANSCRIPTIONAL REGULATOR RV1931C"/>
    <property type="match status" value="1"/>
</dbReference>
<dbReference type="PANTHER" id="PTHR43130">
    <property type="entry name" value="ARAC-FAMILY TRANSCRIPTIONAL REGULATOR"/>
    <property type="match status" value="1"/>
</dbReference>
<dbReference type="Pfam" id="PF01965">
    <property type="entry name" value="DJ-1_PfpI"/>
    <property type="match status" value="1"/>
</dbReference>
<proteinExistence type="predicted"/>
<dbReference type="SUPFAM" id="SSF52317">
    <property type="entry name" value="Class I glutamine amidotransferase-like"/>
    <property type="match status" value="1"/>
</dbReference>
<gene>
    <name evidence="3" type="ORF">N0V93_007441</name>
</gene>
<evidence type="ECO:0000259" key="2">
    <source>
        <dbReference type="Pfam" id="PF01965"/>
    </source>
</evidence>
<sequence>MATNAGAADSDPVVDILFALHDKFDFMDFAGPLEVVTTALHNINDASTKAFEVTIAGAEPKVLSSAGVIVGSQISFKDAHERLEDFDVIVILGGNSDGILKAKAEPLDLIAKYSEIQKQDPTRERTLLSICTGSLFLAQQGILSGLSATTHPDAIIRFENICSLAAQRDLTERTDVVEGVRYVVNNLRFELGDEDENPYIRSERPDGRRPSNARKGSMSFKSSNARRESITRRAAMRLGGLRVITAGGVTAGIDAALYLVSALVSEESANEVARVMNWTWTKGTVVDGLDV</sequence>
<dbReference type="InterPro" id="IPR002818">
    <property type="entry name" value="DJ-1/PfpI"/>
</dbReference>